<dbReference type="Proteomes" id="UP000308197">
    <property type="component" value="Unassembled WGS sequence"/>
</dbReference>
<evidence type="ECO:0000313" key="3">
    <source>
        <dbReference type="Proteomes" id="UP000308197"/>
    </source>
</evidence>
<feature type="region of interest" description="Disordered" evidence="1">
    <location>
        <begin position="99"/>
        <end position="138"/>
    </location>
</feature>
<gene>
    <name evidence="2" type="ORF">K466DRAFT_570223</name>
</gene>
<evidence type="ECO:0000313" key="2">
    <source>
        <dbReference type="EMBL" id="TFK79459.1"/>
    </source>
</evidence>
<name>A0A5C3NRS9_9APHY</name>
<reference evidence="2 3" key="1">
    <citation type="journal article" date="2019" name="Nat. Ecol. Evol.">
        <title>Megaphylogeny resolves global patterns of mushroom evolution.</title>
        <authorList>
            <person name="Varga T."/>
            <person name="Krizsan K."/>
            <person name="Foldi C."/>
            <person name="Dima B."/>
            <person name="Sanchez-Garcia M."/>
            <person name="Sanchez-Ramirez S."/>
            <person name="Szollosi G.J."/>
            <person name="Szarkandi J.G."/>
            <person name="Papp V."/>
            <person name="Albert L."/>
            <person name="Andreopoulos W."/>
            <person name="Angelini C."/>
            <person name="Antonin V."/>
            <person name="Barry K.W."/>
            <person name="Bougher N.L."/>
            <person name="Buchanan P."/>
            <person name="Buyck B."/>
            <person name="Bense V."/>
            <person name="Catcheside P."/>
            <person name="Chovatia M."/>
            <person name="Cooper J."/>
            <person name="Damon W."/>
            <person name="Desjardin D."/>
            <person name="Finy P."/>
            <person name="Geml J."/>
            <person name="Haridas S."/>
            <person name="Hughes K."/>
            <person name="Justo A."/>
            <person name="Karasinski D."/>
            <person name="Kautmanova I."/>
            <person name="Kiss B."/>
            <person name="Kocsube S."/>
            <person name="Kotiranta H."/>
            <person name="LaButti K.M."/>
            <person name="Lechner B.E."/>
            <person name="Liimatainen K."/>
            <person name="Lipzen A."/>
            <person name="Lukacs Z."/>
            <person name="Mihaltcheva S."/>
            <person name="Morgado L.N."/>
            <person name="Niskanen T."/>
            <person name="Noordeloos M.E."/>
            <person name="Ohm R.A."/>
            <person name="Ortiz-Santana B."/>
            <person name="Ovrebo C."/>
            <person name="Racz N."/>
            <person name="Riley R."/>
            <person name="Savchenko A."/>
            <person name="Shiryaev A."/>
            <person name="Soop K."/>
            <person name="Spirin V."/>
            <person name="Szebenyi C."/>
            <person name="Tomsovsky M."/>
            <person name="Tulloss R.E."/>
            <person name="Uehling J."/>
            <person name="Grigoriev I.V."/>
            <person name="Vagvolgyi C."/>
            <person name="Papp T."/>
            <person name="Martin F.M."/>
            <person name="Miettinen O."/>
            <person name="Hibbett D.S."/>
            <person name="Nagy L.G."/>
        </authorList>
    </citation>
    <scope>NUCLEOTIDE SEQUENCE [LARGE SCALE GENOMIC DNA]</scope>
    <source>
        <strain evidence="2 3">HHB13444</strain>
    </source>
</reference>
<organism evidence="2 3">
    <name type="scientific">Polyporus arcularius HHB13444</name>
    <dbReference type="NCBI Taxonomy" id="1314778"/>
    <lineage>
        <taxon>Eukaryota</taxon>
        <taxon>Fungi</taxon>
        <taxon>Dikarya</taxon>
        <taxon>Basidiomycota</taxon>
        <taxon>Agaricomycotina</taxon>
        <taxon>Agaricomycetes</taxon>
        <taxon>Polyporales</taxon>
        <taxon>Polyporaceae</taxon>
        <taxon>Polyporus</taxon>
    </lineage>
</organism>
<accession>A0A5C3NRS9</accession>
<evidence type="ECO:0000256" key="1">
    <source>
        <dbReference type="SAM" id="MobiDB-lite"/>
    </source>
</evidence>
<protein>
    <submittedName>
        <fullName evidence="2">Uncharacterized protein</fullName>
    </submittedName>
</protein>
<dbReference type="AlphaFoldDB" id="A0A5C3NRS9"/>
<dbReference type="InParanoid" id="A0A5C3NRS9"/>
<sequence length="385" mass="42858">MGISRAESFKEIRAHGVIAASCLAATELEERLPEKFMKGDIGTWWSAERREADAGGSLITQFLASAAPAKDGGDTRHGNRTHLGLPGLEGLRWRTRPARTARSRILNPAENRGRRSDELNQEGDSQGPKSLCDVLRQGRSRSSRSKLCVPRLSGDKQLPEGRKAAAWYCKLKRGLSKRQQYIWPRPNDGSVLSSTTWFMRVTSTPLMLDKMCLQVRKLRMTLVIEYEKYALAFISAGNIITRTLLLVDSLSMNNRTCQGGATAPITPAVDVYNYFYISRSFYDYDDDHDNPNGDGDTNRHMAVHHCLRVFCLVLAHSTPSRGLLDVAQRRARWAAGWTLDDVPPREAALSRYAVFSSAFETAACFRNAHTRVLGASWTPPSGGNL</sequence>
<dbReference type="EMBL" id="ML212026">
    <property type="protein sequence ID" value="TFK79459.1"/>
    <property type="molecule type" value="Genomic_DNA"/>
</dbReference>
<keyword evidence="3" id="KW-1185">Reference proteome</keyword>
<proteinExistence type="predicted"/>